<comment type="caution">
    <text evidence="2">The sequence shown here is derived from an EMBL/GenBank/DDBJ whole genome shotgun (WGS) entry which is preliminary data.</text>
</comment>
<reference evidence="2" key="1">
    <citation type="journal article" date="2023" name="Mol. Biol. Evol.">
        <title>Third-Generation Sequencing Reveals the Adaptive Role of the Epigenome in Three Deep-Sea Polychaetes.</title>
        <authorList>
            <person name="Perez M."/>
            <person name="Aroh O."/>
            <person name="Sun Y."/>
            <person name="Lan Y."/>
            <person name="Juniper S.K."/>
            <person name="Young C.R."/>
            <person name="Angers B."/>
            <person name="Qian P.Y."/>
        </authorList>
    </citation>
    <scope>NUCLEOTIDE SEQUENCE</scope>
    <source>
        <strain evidence="2">R07B-5</strain>
    </source>
</reference>
<gene>
    <name evidence="2" type="ORF">NP493_574g01034</name>
</gene>
<dbReference type="EMBL" id="JAODUO010000574">
    <property type="protein sequence ID" value="KAK2177876.1"/>
    <property type="molecule type" value="Genomic_DNA"/>
</dbReference>
<dbReference type="Proteomes" id="UP001209878">
    <property type="component" value="Unassembled WGS sequence"/>
</dbReference>
<dbReference type="PANTHER" id="PTHR46989">
    <property type="entry name" value="USP DOMAIN-CONTAINING PROTEIN"/>
    <property type="match status" value="1"/>
</dbReference>
<name>A0AAD9KUY0_RIDPI</name>
<feature type="domain" description="UspA" evidence="1">
    <location>
        <begin position="13"/>
        <end position="155"/>
    </location>
</feature>
<protein>
    <recommendedName>
        <fullName evidence="1">UspA domain-containing protein</fullName>
    </recommendedName>
</protein>
<organism evidence="2 3">
    <name type="scientific">Ridgeia piscesae</name>
    <name type="common">Tubeworm</name>
    <dbReference type="NCBI Taxonomy" id="27915"/>
    <lineage>
        <taxon>Eukaryota</taxon>
        <taxon>Metazoa</taxon>
        <taxon>Spiralia</taxon>
        <taxon>Lophotrochozoa</taxon>
        <taxon>Annelida</taxon>
        <taxon>Polychaeta</taxon>
        <taxon>Sedentaria</taxon>
        <taxon>Canalipalpata</taxon>
        <taxon>Sabellida</taxon>
        <taxon>Siboglinidae</taxon>
        <taxon>Ridgeia</taxon>
    </lineage>
</organism>
<dbReference type="CDD" id="cd23659">
    <property type="entry name" value="USP_At3g01520-like"/>
    <property type="match status" value="1"/>
</dbReference>
<dbReference type="SUPFAM" id="SSF52402">
    <property type="entry name" value="Adenine nucleotide alpha hydrolases-like"/>
    <property type="match status" value="1"/>
</dbReference>
<accession>A0AAD9KUY0</accession>
<sequence length="171" mass="18832">MADTKAAANDFAVVIAIDASQQAEYAIKYYFEHLHKKKNKIVLVHVIELPDMAHARQVYLSPSALAELWKEEQEKCKRLQEHLTDVIKSHGVTDVTLRTQGGTKPGQVIIATATEEKASMIVIGTRGMGKIRRTVLGSVSDYVVHHSACPVIVVRHPNPPAPASQTEEKST</sequence>
<dbReference type="Gene3D" id="3.40.50.620">
    <property type="entry name" value="HUPs"/>
    <property type="match status" value="1"/>
</dbReference>
<dbReference type="PRINTS" id="PR01438">
    <property type="entry name" value="UNVRSLSTRESS"/>
</dbReference>
<dbReference type="InterPro" id="IPR006016">
    <property type="entry name" value="UspA"/>
</dbReference>
<dbReference type="Pfam" id="PF00582">
    <property type="entry name" value="Usp"/>
    <property type="match status" value="1"/>
</dbReference>
<evidence type="ECO:0000313" key="2">
    <source>
        <dbReference type="EMBL" id="KAK2177876.1"/>
    </source>
</evidence>
<dbReference type="AlphaFoldDB" id="A0AAD9KUY0"/>
<evidence type="ECO:0000313" key="3">
    <source>
        <dbReference type="Proteomes" id="UP001209878"/>
    </source>
</evidence>
<keyword evidence="3" id="KW-1185">Reference proteome</keyword>
<dbReference type="InterPro" id="IPR014729">
    <property type="entry name" value="Rossmann-like_a/b/a_fold"/>
</dbReference>
<dbReference type="InterPro" id="IPR006015">
    <property type="entry name" value="Universal_stress_UspA"/>
</dbReference>
<evidence type="ECO:0000259" key="1">
    <source>
        <dbReference type="Pfam" id="PF00582"/>
    </source>
</evidence>
<dbReference type="PANTHER" id="PTHR46989:SF3">
    <property type="entry name" value="USPA DOMAIN-CONTAINING PROTEIN"/>
    <property type="match status" value="1"/>
</dbReference>
<proteinExistence type="predicted"/>